<accession>K0PWZ1</accession>
<dbReference type="GO" id="GO:0022841">
    <property type="term" value="F:potassium ion leak channel activity"/>
    <property type="evidence" value="ECO:0007669"/>
    <property type="project" value="TreeGrafter"/>
</dbReference>
<evidence type="ECO:0000256" key="1">
    <source>
        <dbReference type="ARBA" id="ARBA00004141"/>
    </source>
</evidence>
<dbReference type="eggNOG" id="ENOG5033K45">
    <property type="taxonomic scope" value="Bacteria"/>
</dbReference>
<keyword evidence="7" id="KW-0407">Ion channel</keyword>
<dbReference type="HOGENOM" id="CLU_161866_0_0_5"/>
<keyword evidence="6 8" id="KW-0472">Membrane</keyword>
<dbReference type="STRING" id="1211777.BN77_1472"/>
<dbReference type="GO" id="GO:0015271">
    <property type="term" value="F:outward rectifier potassium channel activity"/>
    <property type="evidence" value="ECO:0007669"/>
    <property type="project" value="TreeGrafter"/>
</dbReference>
<evidence type="ECO:0000256" key="6">
    <source>
        <dbReference type="ARBA" id="ARBA00023136"/>
    </source>
</evidence>
<gene>
    <name evidence="10" type="ORF">BN77_1472</name>
</gene>
<proteinExistence type="predicted"/>
<reference evidence="10 11" key="1">
    <citation type="journal article" date="2013" name="Genome Announc.">
        <title>Draft Genome Sequence of Rhizobium mesoamericanum STM3625, a Nitrogen-Fixing Symbiont of Mimosa pudica Isolated in French Guiana (South America).</title>
        <authorList>
            <person name="Moulin L."/>
            <person name="Mornico D."/>
            <person name="Melkonian R."/>
            <person name="Klonowska A."/>
        </authorList>
    </citation>
    <scope>NUCLEOTIDE SEQUENCE [LARGE SCALE GENOMIC DNA]</scope>
    <source>
        <strain evidence="10 11">STM3625</strain>
    </source>
</reference>
<dbReference type="Proteomes" id="UP000009319">
    <property type="component" value="Unassembled WGS sequence"/>
</dbReference>
<evidence type="ECO:0000313" key="10">
    <source>
        <dbReference type="EMBL" id="CCM74349.1"/>
    </source>
</evidence>
<dbReference type="EMBL" id="CANI01000003">
    <property type="protein sequence ID" value="CCM74349.1"/>
    <property type="molecule type" value="Genomic_DNA"/>
</dbReference>
<keyword evidence="4 8" id="KW-1133">Transmembrane helix</keyword>
<dbReference type="GO" id="GO:0030322">
    <property type="term" value="P:stabilization of membrane potential"/>
    <property type="evidence" value="ECO:0007669"/>
    <property type="project" value="TreeGrafter"/>
</dbReference>
<dbReference type="GO" id="GO:0005886">
    <property type="term" value="C:plasma membrane"/>
    <property type="evidence" value="ECO:0007669"/>
    <property type="project" value="TreeGrafter"/>
</dbReference>
<comment type="subcellular location">
    <subcellularLocation>
        <location evidence="1">Membrane</location>
        <topology evidence="1">Multi-pass membrane protein</topology>
    </subcellularLocation>
</comment>
<evidence type="ECO:0000256" key="2">
    <source>
        <dbReference type="ARBA" id="ARBA00022448"/>
    </source>
</evidence>
<evidence type="ECO:0000256" key="4">
    <source>
        <dbReference type="ARBA" id="ARBA00022989"/>
    </source>
</evidence>
<dbReference type="AlphaFoldDB" id="K0PWZ1"/>
<keyword evidence="3 8" id="KW-0812">Transmembrane</keyword>
<name>K0PWZ1_9HYPH</name>
<keyword evidence="11" id="KW-1185">Reference proteome</keyword>
<dbReference type="InterPro" id="IPR003280">
    <property type="entry name" value="2pore_dom_K_chnl"/>
</dbReference>
<evidence type="ECO:0000256" key="7">
    <source>
        <dbReference type="ARBA" id="ARBA00023303"/>
    </source>
</evidence>
<dbReference type="PANTHER" id="PTHR11003">
    <property type="entry name" value="POTASSIUM CHANNEL, SUBFAMILY K"/>
    <property type="match status" value="1"/>
</dbReference>
<evidence type="ECO:0000256" key="5">
    <source>
        <dbReference type="ARBA" id="ARBA00023065"/>
    </source>
</evidence>
<evidence type="ECO:0000313" key="11">
    <source>
        <dbReference type="Proteomes" id="UP000009319"/>
    </source>
</evidence>
<sequence length="104" mass="11400">MRRLFFAALFQQIRILWPVISGILVIMVGFGAVIGRMEDWRLSETVYFTFVTGLTIGYGDLTPKHALARILALVIGFSGIVLTGLVAAVSVKALDAADRESRTE</sequence>
<evidence type="ECO:0000256" key="3">
    <source>
        <dbReference type="ARBA" id="ARBA00022692"/>
    </source>
</evidence>
<protein>
    <submittedName>
        <fullName evidence="10">Ion transport 2 domain protein</fullName>
    </submittedName>
</protein>
<comment type="caution">
    <text evidence="10">The sequence shown here is derived from an EMBL/GenBank/DDBJ whole genome shotgun (WGS) entry which is preliminary data.</text>
</comment>
<organism evidence="10 11">
    <name type="scientific">Rhizobium mesoamericanum STM3625</name>
    <dbReference type="NCBI Taxonomy" id="1211777"/>
    <lineage>
        <taxon>Bacteria</taxon>
        <taxon>Pseudomonadati</taxon>
        <taxon>Pseudomonadota</taxon>
        <taxon>Alphaproteobacteria</taxon>
        <taxon>Hyphomicrobiales</taxon>
        <taxon>Rhizobiaceae</taxon>
        <taxon>Rhizobium/Agrobacterium group</taxon>
        <taxon>Rhizobium</taxon>
    </lineage>
</organism>
<dbReference type="Gene3D" id="1.10.287.70">
    <property type="match status" value="1"/>
</dbReference>
<feature type="transmembrane region" description="Helical" evidence="8">
    <location>
        <begin position="15"/>
        <end position="34"/>
    </location>
</feature>
<keyword evidence="5" id="KW-0406">Ion transport</keyword>
<dbReference type="PANTHER" id="PTHR11003:SF291">
    <property type="entry name" value="IP11374P"/>
    <property type="match status" value="1"/>
</dbReference>
<dbReference type="InterPro" id="IPR013099">
    <property type="entry name" value="K_chnl_dom"/>
</dbReference>
<feature type="transmembrane region" description="Helical" evidence="8">
    <location>
        <begin position="70"/>
        <end position="91"/>
    </location>
</feature>
<dbReference type="SUPFAM" id="SSF81324">
    <property type="entry name" value="Voltage-gated potassium channels"/>
    <property type="match status" value="1"/>
</dbReference>
<keyword evidence="2" id="KW-0813">Transport</keyword>
<dbReference type="Pfam" id="PF07885">
    <property type="entry name" value="Ion_trans_2"/>
    <property type="match status" value="1"/>
</dbReference>
<evidence type="ECO:0000259" key="9">
    <source>
        <dbReference type="Pfam" id="PF07885"/>
    </source>
</evidence>
<feature type="domain" description="Potassium channel" evidence="9">
    <location>
        <begin position="23"/>
        <end position="94"/>
    </location>
</feature>
<evidence type="ECO:0000256" key="8">
    <source>
        <dbReference type="SAM" id="Phobius"/>
    </source>
</evidence>